<feature type="domain" description="SH3b" evidence="1">
    <location>
        <begin position="230"/>
        <end position="296"/>
    </location>
</feature>
<dbReference type="AlphaFoldDB" id="A0A0E2HEG5"/>
<dbReference type="SUPFAM" id="SSF69360">
    <property type="entry name" value="Cell wall binding repeat"/>
    <property type="match status" value="1"/>
</dbReference>
<gene>
    <name evidence="2" type="ORF">HMPREF1090_01496</name>
</gene>
<dbReference type="Proteomes" id="UP000013085">
    <property type="component" value="Unassembled WGS sequence"/>
</dbReference>
<dbReference type="Gene3D" id="2.10.270.10">
    <property type="entry name" value="Cholin Binding"/>
    <property type="match status" value="1"/>
</dbReference>
<dbReference type="PROSITE" id="PS51781">
    <property type="entry name" value="SH3B"/>
    <property type="match status" value="1"/>
</dbReference>
<evidence type="ECO:0000313" key="2">
    <source>
        <dbReference type="EMBL" id="ENZ17946.1"/>
    </source>
</evidence>
<reference evidence="2 3" key="1">
    <citation type="submission" date="2013-01" db="EMBL/GenBank/DDBJ databases">
        <title>The Genome Sequence of Clostridium clostridioforme 90A8.</title>
        <authorList>
            <consortium name="The Broad Institute Genome Sequencing Platform"/>
            <person name="Earl A."/>
            <person name="Ward D."/>
            <person name="Feldgarden M."/>
            <person name="Gevers D."/>
            <person name="Courvalin P."/>
            <person name="Lambert T."/>
            <person name="Walker B."/>
            <person name="Young S.K."/>
            <person name="Zeng Q."/>
            <person name="Gargeya S."/>
            <person name="Fitzgerald M."/>
            <person name="Haas B."/>
            <person name="Abouelleil A."/>
            <person name="Alvarado L."/>
            <person name="Arachchi H.M."/>
            <person name="Berlin A.M."/>
            <person name="Chapman S.B."/>
            <person name="Dewar J."/>
            <person name="Goldberg J."/>
            <person name="Griggs A."/>
            <person name="Gujja S."/>
            <person name="Hansen M."/>
            <person name="Howarth C."/>
            <person name="Imamovic A."/>
            <person name="Larimer J."/>
            <person name="McCowan C."/>
            <person name="Murphy C."/>
            <person name="Neiman D."/>
            <person name="Pearson M."/>
            <person name="Priest M."/>
            <person name="Roberts A."/>
            <person name="Saif S."/>
            <person name="Shea T."/>
            <person name="Sisk P."/>
            <person name="Sykes S."/>
            <person name="Wortman J."/>
            <person name="Nusbaum C."/>
            <person name="Birren B."/>
        </authorList>
    </citation>
    <scope>NUCLEOTIDE SEQUENCE [LARGE SCALE GENOMIC DNA]</scope>
    <source>
        <strain evidence="2 3">90A8</strain>
    </source>
</reference>
<dbReference type="PATRIC" id="fig|999408.3.peg.1614"/>
<dbReference type="Gene3D" id="2.30.30.40">
    <property type="entry name" value="SH3 Domains"/>
    <property type="match status" value="1"/>
</dbReference>
<protein>
    <recommendedName>
        <fullName evidence="1">SH3b domain-containing protein</fullName>
    </recommendedName>
</protein>
<comment type="caution">
    <text evidence="2">The sequence shown here is derived from an EMBL/GenBank/DDBJ whole genome shotgun (WGS) entry which is preliminary data.</text>
</comment>
<name>A0A0E2HEG5_9FIRM</name>
<dbReference type="HOGENOM" id="CLU_725033_0_0_9"/>
<dbReference type="RefSeq" id="WP_002595392.1">
    <property type="nucleotide sequence ID" value="NZ_KB851009.1"/>
</dbReference>
<sequence length="381" mass="41920">MSFQSDLKSRIEEYTEFSVYGEKIQLPYFISNTQVVPPVYGGKNTPALIRSYIMAGLPAGSTKAQIETFVNDSNNKPKTGIDCSGFAYYTVNEASGGALMAVFGSSYANGVKASTLTNTAYGTKCTKAADIVPGCLMSSDSSGHVLVIYGVSYGSDGRVNRIDYAHSNGSKGPHLGYIIIGDPNADLKASSQTWYDIAYTDVQARSLYDYTIRLDCLSGGVEPIDEIPVSANLTVQGTDVNVRTNPSTSASIVTKLSTGESIQATGRVLIDGEPWFHISTGWISGAYVQGWVKDYNDNNRWWYVQRGYSYPVSTWMTVGGKDYCFGKDGYLFVECYIKSEDKEKYYWVDDDGVYLQQYDADVPDAGYRVVYNYKTENAYQG</sequence>
<dbReference type="Pfam" id="PF08239">
    <property type="entry name" value="SH3_3"/>
    <property type="match status" value="1"/>
</dbReference>
<dbReference type="SMART" id="SM00287">
    <property type="entry name" value="SH3b"/>
    <property type="match status" value="1"/>
</dbReference>
<organism evidence="2 3">
    <name type="scientific">[Clostridium] clostridioforme 90A8</name>
    <dbReference type="NCBI Taxonomy" id="999408"/>
    <lineage>
        <taxon>Bacteria</taxon>
        <taxon>Bacillati</taxon>
        <taxon>Bacillota</taxon>
        <taxon>Clostridia</taxon>
        <taxon>Lachnospirales</taxon>
        <taxon>Lachnospiraceae</taxon>
        <taxon>Enterocloster</taxon>
    </lineage>
</organism>
<evidence type="ECO:0000259" key="1">
    <source>
        <dbReference type="PROSITE" id="PS51781"/>
    </source>
</evidence>
<proteinExistence type="predicted"/>
<dbReference type="EMBL" id="AGYR01000012">
    <property type="protein sequence ID" value="ENZ17946.1"/>
    <property type="molecule type" value="Genomic_DNA"/>
</dbReference>
<evidence type="ECO:0000313" key="3">
    <source>
        <dbReference type="Proteomes" id="UP000013085"/>
    </source>
</evidence>
<accession>A0A0E2HEG5</accession>
<dbReference type="InterPro" id="IPR003646">
    <property type="entry name" value="SH3-like_bac-type"/>
</dbReference>